<gene>
    <name evidence="6" type="ORF">LTR25_010890</name>
</gene>
<dbReference type="PROSITE" id="PS50075">
    <property type="entry name" value="CARRIER"/>
    <property type="match status" value="1"/>
</dbReference>
<reference evidence="6 7" key="1">
    <citation type="submission" date="2023-06" db="EMBL/GenBank/DDBJ databases">
        <title>Black Yeasts Isolated from many extreme environments.</title>
        <authorList>
            <person name="Coleine C."/>
            <person name="Stajich J.E."/>
            <person name="Selbmann L."/>
        </authorList>
    </citation>
    <scope>NUCLEOTIDE SEQUENCE [LARGE SCALE GENOMIC DNA]</scope>
    <source>
        <strain evidence="6 7">CCFEE 5887</strain>
    </source>
</reference>
<dbReference type="Pfam" id="PF00550">
    <property type="entry name" value="PP-binding"/>
    <property type="match status" value="1"/>
</dbReference>
<dbReference type="AlphaFoldDB" id="A0AAV9PRX8"/>
<dbReference type="CDD" id="cd04433">
    <property type="entry name" value="AFD_class_I"/>
    <property type="match status" value="1"/>
</dbReference>
<name>A0AAV9PRX8_9PEZI</name>
<dbReference type="Gene3D" id="1.10.1200.10">
    <property type="entry name" value="ACP-like"/>
    <property type="match status" value="1"/>
</dbReference>
<dbReference type="EMBL" id="JAXLQG010000033">
    <property type="protein sequence ID" value="KAK5527759.1"/>
    <property type="molecule type" value="Genomic_DNA"/>
</dbReference>
<dbReference type="GO" id="GO:0006631">
    <property type="term" value="P:fatty acid metabolic process"/>
    <property type="evidence" value="ECO:0007669"/>
    <property type="project" value="TreeGrafter"/>
</dbReference>
<evidence type="ECO:0000256" key="3">
    <source>
        <dbReference type="ARBA" id="ARBA00022553"/>
    </source>
</evidence>
<dbReference type="InterPro" id="IPR020845">
    <property type="entry name" value="AMP-binding_CS"/>
</dbReference>
<keyword evidence="4" id="KW-0436">Ligase</keyword>
<dbReference type="PANTHER" id="PTHR43201:SF5">
    <property type="entry name" value="MEDIUM-CHAIN ACYL-COA LIGASE ACSF2, MITOCHONDRIAL"/>
    <property type="match status" value="1"/>
</dbReference>
<keyword evidence="3" id="KW-0597">Phosphoprotein</keyword>
<dbReference type="InterPro" id="IPR036736">
    <property type="entry name" value="ACP-like_sf"/>
</dbReference>
<dbReference type="Proteomes" id="UP001345827">
    <property type="component" value="Unassembled WGS sequence"/>
</dbReference>
<dbReference type="SMART" id="SM00823">
    <property type="entry name" value="PKS_PP"/>
    <property type="match status" value="1"/>
</dbReference>
<dbReference type="InterPro" id="IPR009081">
    <property type="entry name" value="PP-bd_ACP"/>
</dbReference>
<evidence type="ECO:0000256" key="1">
    <source>
        <dbReference type="ARBA" id="ARBA00006432"/>
    </source>
</evidence>
<dbReference type="InterPro" id="IPR020806">
    <property type="entry name" value="PKS_PP-bd"/>
</dbReference>
<keyword evidence="2" id="KW-0596">Phosphopantetheine</keyword>
<feature type="domain" description="Carrier" evidence="5">
    <location>
        <begin position="486"/>
        <end position="568"/>
    </location>
</feature>
<evidence type="ECO:0000313" key="7">
    <source>
        <dbReference type="Proteomes" id="UP001345827"/>
    </source>
</evidence>
<dbReference type="Pfam" id="PF00501">
    <property type="entry name" value="AMP-binding"/>
    <property type="match status" value="1"/>
</dbReference>
<dbReference type="InterPro" id="IPR036291">
    <property type="entry name" value="NAD(P)-bd_dom_sf"/>
</dbReference>
<dbReference type="SUPFAM" id="SSF47336">
    <property type="entry name" value="ACP-like"/>
    <property type="match status" value="1"/>
</dbReference>
<evidence type="ECO:0000256" key="2">
    <source>
        <dbReference type="ARBA" id="ARBA00022450"/>
    </source>
</evidence>
<evidence type="ECO:0000259" key="5">
    <source>
        <dbReference type="PROSITE" id="PS50075"/>
    </source>
</evidence>
<dbReference type="InterPro" id="IPR000873">
    <property type="entry name" value="AMP-dep_synth/lig_dom"/>
</dbReference>
<dbReference type="Gene3D" id="3.40.50.12780">
    <property type="entry name" value="N-terminal domain of ligase-like"/>
    <property type="match status" value="1"/>
</dbReference>
<organism evidence="6 7">
    <name type="scientific">Vermiconidia calcicola</name>
    <dbReference type="NCBI Taxonomy" id="1690605"/>
    <lineage>
        <taxon>Eukaryota</taxon>
        <taxon>Fungi</taxon>
        <taxon>Dikarya</taxon>
        <taxon>Ascomycota</taxon>
        <taxon>Pezizomycotina</taxon>
        <taxon>Dothideomycetes</taxon>
        <taxon>Dothideomycetidae</taxon>
        <taxon>Mycosphaerellales</taxon>
        <taxon>Extremaceae</taxon>
        <taxon>Vermiconidia</taxon>
    </lineage>
</organism>
<dbReference type="InterPro" id="IPR042099">
    <property type="entry name" value="ANL_N_sf"/>
</dbReference>
<dbReference type="InterPro" id="IPR013120">
    <property type="entry name" value="FAR_NAD-bd"/>
</dbReference>
<dbReference type="PANTHER" id="PTHR43201">
    <property type="entry name" value="ACYL-COA SYNTHETASE"/>
    <property type="match status" value="1"/>
</dbReference>
<dbReference type="PROSITE" id="PS00455">
    <property type="entry name" value="AMP_BINDING"/>
    <property type="match status" value="1"/>
</dbReference>
<evidence type="ECO:0000313" key="6">
    <source>
        <dbReference type="EMBL" id="KAK5527759.1"/>
    </source>
</evidence>
<dbReference type="GO" id="GO:0031177">
    <property type="term" value="F:phosphopantetheine binding"/>
    <property type="evidence" value="ECO:0007669"/>
    <property type="project" value="InterPro"/>
</dbReference>
<protein>
    <recommendedName>
        <fullName evidence="5">Carrier domain-containing protein</fullName>
    </recommendedName>
</protein>
<dbReference type="GO" id="GO:0031956">
    <property type="term" value="F:medium-chain fatty acid-CoA ligase activity"/>
    <property type="evidence" value="ECO:0007669"/>
    <property type="project" value="TreeGrafter"/>
</dbReference>
<evidence type="ECO:0000256" key="4">
    <source>
        <dbReference type="ARBA" id="ARBA00022598"/>
    </source>
</evidence>
<dbReference type="Pfam" id="PF07993">
    <property type="entry name" value="NAD_binding_4"/>
    <property type="match status" value="1"/>
</dbReference>
<dbReference type="SUPFAM" id="SSF51735">
    <property type="entry name" value="NAD(P)-binding Rossmann-fold domains"/>
    <property type="match status" value="1"/>
</dbReference>
<dbReference type="InterPro" id="IPR045851">
    <property type="entry name" value="AMP-bd_C_sf"/>
</dbReference>
<comment type="caution">
    <text evidence="6">The sequence shown here is derived from an EMBL/GenBank/DDBJ whole genome shotgun (WGS) entry which is preliminary data.</text>
</comment>
<keyword evidence="7" id="KW-1185">Reference proteome</keyword>
<dbReference type="SUPFAM" id="SSF56801">
    <property type="entry name" value="Acetyl-CoA synthetase-like"/>
    <property type="match status" value="1"/>
</dbReference>
<dbReference type="Gene3D" id="3.30.300.30">
    <property type="match status" value="1"/>
</dbReference>
<accession>A0AAV9PRX8</accession>
<comment type="similarity">
    <text evidence="1">Belongs to the ATP-dependent AMP-binding enzyme family.</text>
</comment>
<dbReference type="Gene3D" id="3.40.50.720">
    <property type="entry name" value="NAD(P)-binding Rossmann-like Domain"/>
    <property type="match status" value="1"/>
</dbReference>
<proteinExistence type="inferred from homology"/>
<sequence length="954" mass="105087">MVFRAAIKIGCPFAPINLRSPKNAKEIRHMLTLSNAKAIIMDNNSVAEDLQRHAPDLMSDMQVKVILDGDLGVHNYLSFGDLITDAAADKAFEESSLGLDRRPRNEDDVVYIGFTSGTTSLPKAAPHTNKSLACNMNSWEEVFALDHTRAWLHILPMNSIVGSSWTLAYLIAGGSVTHVNYAFDPDSVAAAICTGDYTDLLAVPSMIDLLATSPSLSEVSNKGIDRMIVGGSKILRSHVEKSFQKIKCQRFSPFFGMTEGTSVCTETLYAVPGNLQDPIYAGYANPGCKIRICDPDKTEPVPRGSPGEIVQGGLQKIERYLGGSGKDSFFVEDGEIWYRCGDQAVMLENGRIAIVGRYKDMIIRGGMNIASAAVEAVISEGTGIDSQVVGIPDEAAGEVPVAVIKHPKDDKQAATGVQRCVLDAMGPAYALERVLSLEELGLEDWPKTTSGKVLKRDLQVMVKNLPRTQQPLPSAPVHINGNAKGAIYTSDEAQLQHNLLECARTHGMLISSVDDDFHNSGMDSLMGLRLRNAIIKDADPGWQGQLPPGLIFQCGNIRRLAQYLLKLDTSNHGSVKQESHVDGVVEEMFTMVEDLSHFQTHKPQKAKPSVRGNNPAERLERSLANRMLTSSEYSNKVRVVKHEPGKPRLALEETTREVLLDNLTHIIHAAWPVNFHIPLASFRRHLQDLQSLVQLSLDVRAPQPAHVLYCSSMGVALNTKGQSKISEEPIMDFRQGISNGYTQSKLVAEYMIQRAMESFGAWTSILRIGQIVGDTKSGLWNETEAAPLMIRSALTLGCLPVLDMKCSWIPVDCLASAIVDLTTFTCREELEFVYNMCNPNTFSWTEDFLPALANAGLEFEKVSFIEWLARLKSYDATHSVEEATTNCPAVKLIDFWEQAYGGTTQRPNNLEFTTHNAQRDCRSMQFPPNVVTNGLVRKMLHAWMSIWGPASVCN</sequence>